<dbReference type="Proteomes" id="UP000184386">
    <property type="component" value="Unassembled WGS sequence"/>
</dbReference>
<dbReference type="EMBL" id="FRAC01000014">
    <property type="protein sequence ID" value="SHK63819.1"/>
    <property type="molecule type" value="Genomic_DNA"/>
</dbReference>
<dbReference type="AlphaFoldDB" id="A0A1M6U3S4"/>
<dbReference type="InterPro" id="IPR003593">
    <property type="entry name" value="AAA+_ATPase"/>
</dbReference>
<dbReference type="PROSITE" id="PS50893">
    <property type="entry name" value="ABC_TRANSPORTER_2"/>
    <property type="match status" value="1"/>
</dbReference>
<proteinExistence type="inferred from homology"/>
<dbReference type="SUPFAM" id="SSF52540">
    <property type="entry name" value="P-loop containing nucleoside triphosphate hydrolases"/>
    <property type="match status" value="1"/>
</dbReference>
<gene>
    <name evidence="6" type="ORF">SAMN02745136_02979</name>
</gene>
<reference evidence="6 7" key="1">
    <citation type="submission" date="2016-11" db="EMBL/GenBank/DDBJ databases">
        <authorList>
            <person name="Jaros S."/>
            <person name="Januszkiewicz K."/>
            <person name="Wedrychowicz H."/>
        </authorList>
    </citation>
    <scope>NUCLEOTIDE SEQUENCE [LARGE SCALE GENOMIC DNA]</scope>
    <source>
        <strain evidence="6 7">DSM 15929</strain>
    </source>
</reference>
<dbReference type="PANTHER" id="PTHR43335">
    <property type="entry name" value="ABC TRANSPORTER, ATP-BINDING PROTEIN"/>
    <property type="match status" value="1"/>
</dbReference>
<accession>A0A1M6U3S4</accession>
<dbReference type="Pfam" id="PF00005">
    <property type="entry name" value="ABC_tran"/>
    <property type="match status" value="1"/>
</dbReference>
<keyword evidence="4" id="KW-0067">ATP-binding</keyword>
<dbReference type="InterPro" id="IPR017871">
    <property type="entry name" value="ABC_transporter-like_CS"/>
</dbReference>
<dbReference type="PANTHER" id="PTHR43335:SF2">
    <property type="entry name" value="ABC TRANSPORTER, ATP-BINDING PROTEIN"/>
    <property type="match status" value="1"/>
</dbReference>
<dbReference type="OrthoDB" id="9775135at2"/>
<dbReference type="PROSITE" id="PS00211">
    <property type="entry name" value="ABC_TRANSPORTER_1"/>
    <property type="match status" value="1"/>
</dbReference>
<dbReference type="STRING" id="1121322.SAMN02745136_02979"/>
<name>A0A1M6U3S4_9FIRM</name>
<evidence type="ECO:0000256" key="4">
    <source>
        <dbReference type="ARBA" id="ARBA00022840"/>
    </source>
</evidence>
<organism evidence="6 7">
    <name type="scientific">Anaerocolumna jejuensis DSM 15929</name>
    <dbReference type="NCBI Taxonomy" id="1121322"/>
    <lineage>
        <taxon>Bacteria</taxon>
        <taxon>Bacillati</taxon>
        <taxon>Bacillota</taxon>
        <taxon>Clostridia</taxon>
        <taxon>Lachnospirales</taxon>
        <taxon>Lachnospiraceae</taxon>
        <taxon>Anaerocolumna</taxon>
    </lineage>
</organism>
<dbReference type="InterPro" id="IPR003439">
    <property type="entry name" value="ABC_transporter-like_ATP-bd"/>
</dbReference>
<dbReference type="RefSeq" id="WP_073277283.1">
    <property type="nucleotide sequence ID" value="NZ_FRAC01000014.1"/>
</dbReference>
<dbReference type="GO" id="GO:0016887">
    <property type="term" value="F:ATP hydrolysis activity"/>
    <property type="evidence" value="ECO:0007669"/>
    <property type="project" value="InterPro"/>
</dbReference>
<evidence type="ECO:0000313" key="6">
    <source>
        <dbReference type="EMBL" id="SHK63819.1"/>
    </source>
</evidence>
<evidence type="ECO:0000256" key="2">
    <source>
        <dbReference type="ARBA" id="ARBA00022448"/>
    </source>
</evidence>
<evidence type="ECO:0000256" key="3">
    <source>
        <dbReference type="ARBA" id="ARBA00022741"/>
    </source>
</evidence>
<feature type="domain" description="ABC transporter" evidence="5">
    <location>
        <begin position="3"/>
        <end position="233"/>
    </location>
</feature>
<dbReference type="CDD" id="cd03264">
    <property type="entry name" value="ABC_drug_resistance_like"/>
    <property type="match status" value="1"/>
</dbReference>
<protein>
    <submittedName>
        <fullName evidence="6">ABC-type multidrug transport system, ATPase component</fullName>
    </submittedName>
</protein>
<dbReference type="SMART" id="SM00382">
    <property type="entry name" value="AAA"/>
    <property type="match status" value="1"/>
</dbReference>
<keyword evidence="2" id="KW-0813">Transport</keyword>
<dbReference type="InterPro" id="IPR027417">
    <property type="entry name" value="P-loop_NTPase"/>
</dbReference>
<keyword evidence="7" id="KW-1185">Reference proteome</keyword>
<evidence type="ECO:0000259" key="5">
    <source>
        <dbReference type="PROSITE" id="PS50893"/>
    </source>
</evidence>
<dbReference type="GO" id="GO:0005524">
    <property type="term" value="F:ATP binding"/>
    <property type="evidence" value="ECO:0007669"/>
    <property type="project" value="UniProtKB-KW"/>
</dbReference>
<dbReference type="Gene3D" id="3.40.50.300">
    <property type="entry name" value="P-loop containing nucleotide triphosphate hydrolases"/>
    <property type="match status" value="1"/>
</dbReference>
<evidence type="ECO:0000256" key="1">
    <source>
        <dbReference type="ARBA" id="ARBA00005417"/>
    </source>
</evidence>
<evidence type="ECO:0000313" key="7">
    <source>
        <dbReference type="Proteomes" id="UP000184386"/>
    </source>
</evidence>
<comment type="similarity">
    <text evidence="1">Belongs to the ABC transporter superfamily.</text>
</comment>
<sequence>MQLELNQISKSYQRNSKKALDSFSLTLTPGVYGLLGPNGAGKSTLMNIITDNIKASKGSVTLDGKDVLSMGKEFRSLLGYMPQQQSLYEDFTAKRFLWYFAALKGLSRQQARQEIPYLFHLVNLTQDAGKKLGSYSGGMKQRILLAQALLNDPKILILDEPTAGLDPKERIRIRNFISQIALDKIVILATHVVSDVEYIAKELIFIKEGKLLLKGTPREVMDCYKNKVWQIHITPEDLPDICNRYSVSNIVGEQDGKVCVKIIADECPVEKDAMSAPTTLEDIYLYLFQEAKDDYDAINKI</sequence>
<keyword evidence="3" id="KW-0547">Nucleotide-binding</keyword>